<keyword evidence="4" id="KW-1185">Reference proteome</keyword>
<feature type="domain" description="Inner membrane component" evidence="2">
    <location>
        <begin position="4"/>
        <end position="54"/>
    </location>
</feature>
<feature type="domain" description="Inner membrane component" evidence="2">
    <location>
        <begin position="76"/>
        <end position="126"/>
    </location>
</feature>
<dbReference type="NCBIfam" id="NF008742">
    <property type="entry name" value="PRK11770.1-4"/>
    <property type="match status" value="1"/>
</dbReference>
<comment type="caution">
    <text evidence="3">The sequence shown here is derived from an EMBL/GenBank/DDBJ whole genome shotgun (WGS) entry which is preliminary data.</text>
</comment>
<reference evidence="3 4" key="1">
    <citation type="submission" date="2023-01" db="EMBL/GenBank/DDBJ databases">
        <title>Psychrosphaera sp. nov., isolated from marine algae.</title>
        <authorList>
            <person name="Bayburt H."/>
            <person name="Choi B.J."/>
            <person name="Kim J.M."/>
            <person name="Choi D.G."/>
            <person name="Jeon C.O."/>
        </authorList>
    </citation>
    <scope>NUCLEOTIDE SEQUENCE [LARGE SCALE GENOMIC DNA]</scope>
    <source>
        <strain evidence="3 4">G1-22</strain>
    </source>
</reference>
<proteinExistence type="predicted"/>
<dbReference type="InterPro" id="IPR005185">
    <property type="entry name" value="YccF"/>
</dbReference>
<dbReference type="NCBIfam" id="NF008740">
    <property type="entry name" value="PRK11770.1-2"/>
    <property type="match status" value="1"/>
</dbReference>
<comment type="subcellular location">
    <subcellularLocation>
        <location evidence="1">Cell inner membrane</location>
        <topology evidence="1">Multi-pass membrane protein</topology>
    </subcellularLocation>
</comment>
<keyword evidence="1" id="KW-1003">Cell membrane</keyword>
<evidence type="ECO:0000256" key="1">
    <source>
        <dbReference type="PIRNR" id="PIRNR028777"/>
    </source>
</evidence>
<evidence type="ECO:0000259" key="2">
    <source>
        <dbReference type="Pfam" id="PF03733"/>
    </source>
</evidence>
<dbReference type="PANTHER" id="PTHR42903:SF1">
    <property type="entry name" value="INNER MEMBRANE PROTEIN YCCF"/>
    <property type="match status" value="1"/>
</dbReference>
<keyword evidence="1" id="KW-0812">Transmembrane</keyword>
<feature type="transmembrane region" description="Helical" evidence="1">
    <location>
        <begin position="79"/>
        <end position="111"/>
    </location>
</feature>
<name>A0ABT5FG10_9GAMM</name>
<evidence type="ECO:0000313" key="3">
    <source>
        <dbReference type="EMBL" id="MDC2890453.1"/>
    </source>
</evidence>
<dbReference type="PIRSF" id="PIRSF028777">
    <property type="entry name" value="UCP028777"/>
    <property type="match status" value="1"/>
</dbReference>
<accession>A0ABT5FG10</accession>
<sequence>MSAIGNLIWFIFGGVVMGLAWCFFGLLAFISIVGIPWGRACFVMAGFSFFPFGKEAIARDELTLQEDVGTSEFGVVGNVIWFLFAGLWLAIGHLVSAIACFVTIIGIPFAIQHLKLAGISIAPIGKTVVDKEVAAAAHEANAAAEVANLRRRY</sequence>
<keyword evidence="1" id="KW-0472">Membrane</keyword>
<dbReference type="RefSeq" id="WP_272181649.1">
    <property type="nucleotide sequence ID" value="NZ_JAQOMS010000002.1"/>
</dbReference>
<dbReference type="Pfam" id="PF03733">
    <property type="entry name" value="YccF"/>
    <property type="match status" value="2"/>
</dbReference>
<evidence type="ECO:0000313" key="4">
    <source>
        <dbReference type="Proteomes" id="UP001528411"/>
    </source>
</evidence>
<keyword evidence="1" id="KW-1133">Transmembrane helix</keyword>
<dbReference type="InterPro" id="IPR031308">
    <property type="entry name" value="UCP028777"/>
</dbReference>
<dbReference type="EMBL" id="JAQOMS010000002">
    <property type="protein sequence ID" value="MDC2890453.1"/>
    <property type="molecule type" value="Genomic_DNA"/>
</dbReference>
<organism evidence="3 4">
    <name type="scientific">Psychrosphaera algicola</name>
    <dbReference type="NCBI Taxonomy" id="3023714"/>
    <lineage>
        <taxon>Bacteria</taxon>
        <taxon>Pseudomonadati</taxon>
        <taxon>Pseudomonadota</taxon>
        <taxon>Gammaproteobacteria</taxon>
        <taxon>Alteromonadales</taxon>
        <taxon>Pseudoalteromonadaceae</taxon>
        <taxon>Psychrosphaera</taxon>
    </lineage>
</organism>
<dbReference type="Proteomes" id="UP001528411">
    <property type="component" value="Unassembled WGS sequence"/>
</dbReference>
<dbReference type="NCBIfam" id="NF008741">
    <property type="entry name" value="PRK11770.1-3"/>
    <property type="match status" value="1"/>
</dbReference>
<dbReference type="InterPro" id="IPR052937">
    <property type="entry name" value="Inner_membrane_protein"/>
</dbReference>
<protein>
    <recommendedName>
        <fullName evidence="1">Inner membrane protein YccF</fullName>
    </recommendedName>
</protein>
<keyword evidence="1" id="KW-0997">Cell inner membrane</keyword>
<dbReference type="PANTHER" id="PTHR42903">
    <property type="entry name" value="INNER MEMBRANE PROTEIN YCCF"/>
    <property type="match status" value="1"/>
</dbReference>
<gene>
    <name evidence="3" type="ORF">PN838_18960</name>
</gene>
<feature type="transmembrane region" description="Helical" evidence="1">
    <location>
        <begin position="7"/>
        <end position="35"/>
    </location>
</feature>